<evidence type="ECO:0000256" key="1">
    <source>
        <dbReference type="SAM" id="SignalP"/>
    </source>
</evidence>
<sequence length="350" mass="36229" precursor="true">MKFTKKSVCISIAFLFVLSFSAALSAGELEPSAPPSSGTMKTLDEVEPRIPIPGSETPVSTFEIEESGSYYLTGSRVCSSTGIYIGSGVNNVTIDLSGCTLSAVEGSTGTGILMQSCRNVSILNGTVEGFANCGIAEYNSYGNAKGHRIFGVTVAGTGAAHTSFDAISLSGGKHIIENCIIRDNSNDGIVLSSGGGTVRNNDVSNNGSNGIVVYRRNNVEGNRCCWNGDSGINSNGPSIIKDNVCISNEEKGIQTQDGCRIIGNLVSSNYNYGIYAGDNCCIKGNTANSNGSGGIHGTYNCLFVDNVACENSTYGIHASSDGYIDSNTAVDNGNSNIYSAGSTLGSNHAP</sequence>
<organism evidence="3 4">
    <name type="scientific">Sedimentisphaera salicampi</name>
    <dbReference type="NCBI Taxonomy" id="1941349"/>
    <lineage>
        <taxon>Bacteria</taxon>
        <taxon>Pseudomonadati</taxon>
        <taxon>Planctomycetota</taxon>
        <taxon>Phycisphaerae</taxon>
        <taxon>Sedimentisphaerales</taxon>
        <taxon>Sedimentisphaeraceae</taxon>
        <taxon>Sedimentisphaera</taxon>
    </lineage>
</organism>
<dbReference type="Pfam" id="PF13229">
    <property type="entry name" value="Beta_helix"/>
    <property type="match status" value="1"/>
</dbReference>
<dbReference type="NCBIfam" id="TIGR03804">
    <property type="entry name" value="para_beta_helix"/>
    <property type="match status" value="1"/>
</dbReference>
<dbReference type="STRING" id="1941349.STSP1_00991"/>
<evidence type="ECO:0000313" key="4">
    <source>
        <dbReference type="Proteomes" id="UP000193334"/>
    </source>
</evidence>
<keyword evidence="1" id="KW-0732">Signal</keyword>
<dbReference type="Gene3D" id="2.160.20.10">
    <property type="entry name" value="Single-stranded right-handed beta-helix, Pectin lyase-like"/>
    <property type="match status" value="1"/>
</dbReference>
<feature type="domain" description="Right handed beta helix" evidence="2">
    <location>
        <begin position="163"/>
        <end position="279"/>
    </location>
</feature>
<dbReference type="InterPro" id="IPR022441">
    <property type="entry name" value="Para_beta_helix_rpt-2"/>
</dbReference>
<protein>
    <recommendedName>
        <fullName evidence="2">Right handed beta helix domain-containing protein</fullName>
    </recommendedName>
</protein>
<reference evidence="4" key="1">
    <citation type="submission" date="2017-04" db="EMBL/GenBank/DDBJ databases">
        <title>Comparative genomics and description of representatives of a novel lineage of planctomycetes thriving in anoxic sediments.</title>
        <authorList>
            <person name="Spring S."/>
            <person name="Bunk B."/>
            <person name="Sproer C."/>
        </authorList>
    </citation>
    <scope>NUCLEOTIDE SEQUENCE [LARGE SCALE GENOMIC DNA]</scope>
    <source>
        <strain evidence="4">ST-PulAB-D4</strain>
    </source>
</reference>
<name>A0A1W6LLG6_9BACT</name>
<accession>A0A1W6LLG6</accession>
<dbReference type="SMART" id="SM00710">
    <property type="entry name" value="PbH1"/>
    <property type="match status" value="7"/>
</dbReference>
<dbReference type="EMBL" id="CP021023">
    <property type="protein sequence ID" value="ARN56605.1"/>
    <property type="molecule type" value="Genomic_DNA"/>
</dbReference>
<dbReference type="AlphaFoldDB" id="A0A1W6LLG6"/>
<keyword evidence="4" id="KW-1185">Reference proteome</keyword>
<dbReference type="SUPFAM" id="SSF51126">
    <property type="entry name" value="Pectin lyase-like"/>
    <property type="match status" value="1"/>
</dbReference>
<dbReference type="InterPro" id="IPR012334">
    <property type="entry name" value="Pectin_lyas_fold"/>
</dbReference>
<dbReference type="InterPro" id="IPR006626">
    <property type="entry name" value="PbH1"/>
</dbReference>
<evidence type="ECO:0000313" key="3">
    <source>
        <dbReference type="EMBL" id="ARN56605.1"/>
    </source>
</evidence>
<dbReference type="InterPro" id="IPR039448">
    <property type="entry name" value="Beta_helix"/>
</dbReference>
<dbReference type="Proteomes" id="UP000193334">
    <property type="component" value="Chromosome"/>
</dbReference>
<gene>
    <name evidence="3" type="ORF">STSP1_00991</name>
</gene>
<feature type="signal peptide" evidence="1">
    <location>
        <begin position="1"/>
        <end position="25"/>
    </location>
</feature>
<proteinExistence type="predicted"/>
<evidence type="ECO:0000259" key="2">
    <source>
        <dbReference type="Pfam" id="PF13229"/>
    </source>
</evidence>
<dbReference type="RefSeq" id="WP_085755293.1">
    <property type="nucleotide sequence ID" value="NZ_CP021023.1"/>
</dbReference>
<feature type="chain" id="PRO_5012416199" description="Right handed beta helix domain-containing protein" evidence="1">
    <location>
        <begin position="26"/>
        <end position="350"/>
    </location>
</feature>
<dbReference type="KEGG" id="pbp:STSP1_00991"/>
<dbReference type="InterPro" id="IPR011050">
    <property type="entry name" value="Pectin_lyase_fold/virulence"/>
</dbReference>